<reference evidence="1 2" key="1">
    <citation type="submission" date="2016-11" db="EMBL/GenBank/DDBJ databases">
        <authorList>
            <person name="Jaros S."/>
            <person name="Januszkiewicz K."/>
            <person name="Wedrychowicz H."/>
        </authorList>
    </citation>
    <scope>NUCLEOTIDE SEQUENCE [LARGE SCALE GENOMIC DNA]</scope>
    <source>
        <strain evidence="1">NCIMB 2154T</strain>
    </source>
</reference>
<dbReference type="Proteomes" id="UP000231564">
    <property type="component" value="Chromosome MARIT"/>
</dbReference>
<dbReference type="KEGG" id="tmar:MARIT_2143"/>
<dbReference type="Gene3D" id="1.20.120.450">
    <property type="entry name" value="dinb family like domain"/>
    <property type="match status" value="1"/>
</dbReference>
<evidence type="ECO:0000313" key="1">
    <source>
        <dbReference type="EMBL" id="SFZ83615.1"/>
    </source>
</evidence>
<dbReference type="InterPro" id="IPR034660">
    <property type="entry name" value="DinB/YfiT-like"/>
</dbReference>
<gene>
    <name evidence="1" type="ORF">MARIT_2143</name>
</gene>
<protein>
    <recommendedName>
        <fullName evidence="3">DinB family protein</fullName>
    </recommendedName>
</protein>
<accession>A0A2H1EC44</accession>
<dbReference type="SUPFAM" id="SSF109854">
    <property type="entry name" value="DinB/YfiT-like putative metalloenzymes"/>
    <property type="match status" value="1"/>
</dbReference>
<dbReference type="RefSeq" id="WP_231975137.1">
    <property type="nucleotide sequence ID" value="NZ_CP138495.1"/>
</dbReference>
<sequence length="200" mass="22995">MFDTFIRMGLYGFLKYFYKRVKRSIFMRPILKIISFMIEAIDKNLRRGIKLLNAITDEQYSNKEVPPYYSSIGNNMRHVLDIFACVFNGIDSRKVDFSDRKRNELAERKTAFGIAYFNEILEKLNGIREVDFNIIVSVTDDLGTGRLTANYTLGAALIQAHSHAIHHYASIGFIVDRLGIELPDADFGYNPTTPRKLLVK</sequence>
<dbReference type="GeneID" id="47723623"/>
<dbReference type="STRING" id="1349785.GCA_000509405_00404"/>
<evidence type="ECO:0008006" key="3">
    <source>
        <dbReference type="Google" id="ProtNLM"/>
    </source>
</evidence>
<evidence type="ECO:0000313" key="2">
    <source>
        <dbReference type="Proteomes" id="UP000231564"/>
    </source>
</evidence>
<organism evidence="1 2">
    <name type="scientific">Tenacibaculum maritimum NCIMB 2154</name>
    <dbReference type="NCBI Taxonomy" id="1349785"/>
    <lineage>
        <taxon>Bacteria</taxon>
        <taxon>Pseudomonadati</taxon>
        <taxon>Bacteroidota</taxon>
        <taxon>Flavobacteriia</taxon>
        <taxon>Flavobacteriales</taxon>
        <taxon>Flavobacteriaceae</taxon>
        <taxon>Tenacibaculum</taxon>
    </lineage>
</organism>
<dbReference type="AlphaFoldDB" id="A0A2H1EC44"/>
<proteinExistence type="predicted"/>
<keyword evidence="2" id="KW-1185">Reference proteome</keyword>
<name>A0A2H1EC44_9FLAO</name>
<dbReference type="EMBL" id="LT634361">
    <property type="protein sequence ID" value="SFZ83615.1"/>
    <property type="molecule type" value="Genomic_DNA"/>
</dbReference>